<feature type="transmembrane region" description="Helical" evidence="6">
    <location>
        <begin position="136"/>
        <end position="158"/>
    </location>
</feature>
<evidence type="ECO:0000313" key="8">
    <source>
        <dbReference type="EMBL" id="MDN3295067.1"/>
    </source>
</evidence>
<keyword evidence="5 6" id="KW-0472">Membrane</keyword>
<feature type="transmembrane region" description="Helical" evidence="6">
    <location>
        <begin position="6"/>
        <end position="24"/>
    </location>
</feature>
<feature type="transmembrane region" description="Helical" evidence="6">
    <location>
        <begin position="108"/>
        <end position="130"/>
    </location>
</feature>
<dbReference type="PANTHER" id="PTHR11101">
    <property type="entry name" value="PHOSPHATE TRANSPORTER"/>
    <property type="match status" value="1"/>
</dbReference>
<evidence type="ECO:0000313" key="9">
    <source>
        <dbReference type="Proteomes" id="UP001174050"/>
    </source>
</evidence>
<organism evidence="8 9">
    <name type="scientific">Streptomyces ficellus</name>
    <dbReference type="NCBI Taxonomy" id="1977088"/>
    <lineage>
        <taxon>Bacteria</taxon>
        <taxon>Bacillati</taxon>
        <taxon>Actinomycetota</taxon>
        <taxon>Actinomycetes</taxon>
        <taxon>Kitasatosporales</taxon>
        <taxon>Streptomycetaceae</taxon>
        <taxon>Streptomyces</taxon>
    </lineage>
</organism>
<evidence type="ECO:0000256" key="6">
    <source>
        <dbReference type="RuleBase" id="RU363058"/>
    </source>
</evidence>
<feature type="transmembrane region" description="Helical" evidence="6">
    <location>
        <begin position="333"/>
        <end position="352"/>
    </location>
</feature>
<evidence type="ECO:0000256" key="1">
    <source>
        <dbReference type="ARBA" id="ARBA00004141"/>
    </source>
</evidence>
<name>A0ABT7Z6D9_9ACTN</name>
<dbReference type="PANTHER" id="PTHR11101:SF54">
    <property type="entry name" value="LOW-AFFINITY INORGANIC PHOSPHATE TRANSPORTER-RELATED"/>
    <property type="match status" value="1"/>
</dbReference>
<dbReference type="EMBL" id="JAUEPL010000017">
    <property type="protein sequence ID" value="MDN3295067.1"/>
    <property type="molecule type" value="Genomic_DNA"/>
</dbReference>
<dbReference type="InterPro" id="IPR001204">
    <property type="entry name" value="Phos_transporter"/>
</dbReference>
<proteinExistence type="inferred from homology"/>
<gene>
    <name evidence="8" type="ORF">QWM81_13585</name>
</gene>
<feature type="region of interest" description="Disordered" evidence="7">
    <location>
        <begin position="404"/>
        <end position="424"/>
    </location>
</feature>
<dbReference type="Pfam" id="PF01384">
    <property type="entry name" value="PHO4"/>
    <property type="match status" value="1"/>
</dbReference>
<evidence type="ECO:0000256" key="5">
    <source>
        <dbReference type="ARBA" id="ARBA00023136"/>
    </source>
</evidence>
<sequence>MEHITLLLAIVVVTALVFDFTNGFHDTANAMATTISTGAMKPKTAVAMSAVLNLVGAFLSVEVAKTISSGLVNEDGIRPEVIFAALVGAILWNLLTWLVGLPSSSSHALMGGLIGATIASVGLSGVNGGVVVTKVLIPAIAAPLVAGLAAMFAARLTYRLGKNADRKTTEKGYRAGQVASAGLVSLAHGTNDAQKTMGIITLALVTGGVLAPGSNPPMWVIVSAGVAIALGTYLGGWRIIRTMGKGLTDLQPQQGFAAQTSAASVILASSNIGFSLSTTHSCSGAVMGAGLGRKGGVVRWSTATRMFVAWGLTLPAAGLAAAAAEFVARQGGWGVGAVVVFLIGSCAAIWLISRRQVIDHTNVTDDEIAEPAGVVTAAMAAVTPPPAGTTLSDDLKATIPAPAGEAVPASAAPASASPAPAATV</sequence>
<keyword evidence="3 6" id="KW-0812">Transmembrane</keyword>
<keyword evidence="6" id="KW-0592">Phosphate transport</keyword>
<dbReference type="Proteomes" id="UP001174050">
    <property type="component" value="Unassembled WGS sequence"/>
</dbReference>
<feature type="transmembrane region" description="Helical" evidence="6">
    <location>
        <begin position="307"/>
        <end position="327"/>
    </location>
</feature>
<protein>
    <recommendedName>
        <fullName evidence="6">Phosphate transporter</fullName>
    </recommendedName>
</protein>
<comment type="subcellular location">
    <subcellularLocation>
        <location evidence="1 6">Membrane</location>
        <topology evidence="1 6">Multi-pass membrane protein</topology>
    </subcellularLocation>
</comment>
<evidence type="ECO:0000256" key="2">
    <source>
        <dbReference type="ARBA" id="ARBA00022448"/>
    </source>
</evidence>
<evidence type="ECO:0000256" key="4">
    <source>
        <dbReference type="ARBA" id="ARBA00022989"/>
    </source>
</evidence>
<dbReference type="RefSeq" id="WP_290112117.1">
    <property type="nucleotide sequence ID" value="NZ_JAUEPL010000017.1"/>
</dbReference>
<feature type="transmembrane region" description="Helical" evidence="6">
    <location>
        <begin position="81"/>
        <end position="101"/>
    </location>
</feature>
<feature type="transmembrane region" description="Helical" evidence="6">
    <location>
        <begin position="45"/>
        <end position="61"/>
    </location>
</feature>
<feature type="transmembrane region" description="Helical" evidence="6">
    <location>
        <begin position="219"/>
        <end position="240"/>
    </location>
</feature>
<feature type="transmembrane region" description="Helical" evidence="6">
    <location>
        <begin position="196"/>
        <end position="213"/>
    </location>
</feature>
<keyword evidence="9" id="KW-1185">Reference proteome</keyword>
<comment type="similarity">
    <text evidence="6">Belongs to the inorganic phosphate transporter (PiT) (TC 2.A.20) family.</text>
</comment>
<evidence type="ECO:0000256" key="7">
    <source>
        <dbReference type="SAM" id="MobiDB-lite"/>
    </source>
</evidence>
<comment type="caution">
    <text evidence="8">The sequence shown here is derived from an EMBL/GenBank/DDBJ whole genome shotgun (WGS) entry which is preliminary data.</text>
</comment>
<reference evidence="8" key="1">
    <citation type="submission" date="2023-06" db="EMBL/GenBank/DDBJ databases">
        <title>WGS-Sequencing of Streptomyces ficellus isolate 21 collected from sand in Gara Djebilet Iron Mine in Algeria.</title>
        <authorList>
            <person name="Zegers G.P."/>
            <person name="Gomez A."/>
            <person name="Gueddou A."/>
            <person name="Zahara A.F."/>
            <person name="Worth M."/>
            <person name="Sevigny J.L."/>
            <person name="Tisa L."/>
        </authorList>
    </citation>
    <scope>NUCLEOTIDE SEQUENCE</scope>
    <source>
        <strain evidence="8">AS11</strain>
    </source>
</reference>
<accession>A0ABT7Z6D9</accession>
<keyword evidence="4 6" id="KW-1133">Transmembrane helix</keyword>
<keyword evidence="2 6" id="KW-0813">Transport</keyword>
<evidence type="ECO:0000256" key="3">
    <source>
        <dbReference type="ARBA" id="ARBA00022692"/>
    </source>
</evidence>